<evidence type="ECO:0000313" key="4">
    <source>
        <dbReference type="Proteomes" id="UP001526426"/>
    </source>
</evidence>
<comment type="caution">
    <text evidence="3">The sequence shown here is derived from an EMBL/GenBank/DDBJ whole genome shotgun (WGS) entry which is preliminary data.</text>
</comment>
<dbReference type="PANTHER" id="PTHR34385:SF1">
    <property type="entry name" value="PEPTIDOGLYCAN L-ALANYL-D-GLUTAMATE ENDOPEPTIDASE CWLK"/>
    <property type="match status" value="1"/>
</dbReference>
<dbReference type="InterPro" id="IPR003709">
    <property type="entry name" value="VanY-like_core_dom"/>
</dbReference>
<evidence type="ECO:0000313" key="3">
    <source>
        <dbReference type="EMBL" id="MCW6038208.1"/>
    </source>
</evidence>
<organism evidence="3 4">
    <name type="scientific">Spirulina subsalsa FACHB-351</name>
    <dbReference type="NCBI Taxonomy" id="234711"/>
    <lineage>
        <taxon>Bacteria</taxon>
        <taxon>Bacillati</taxon>
        <taxon>Cyanobacteriota</taxon>
        <taxon>Cyanophyceae</taxon>
        <taxon>Spirulinales</taxon>
        <taxon>Spirulinaceae</taxon>
        <taxon>Spirulina</taxon>
    </lineage>
</organism>
<dbReference type="InterPro" id="IPR052179">
    <property type="entry name" value="DD-CPase-like"/>
</dbReference>
<feature type="transmembrane region" description="Helical" evidence="1">
    <location>
        <begin position="31"/>
        <end position="53"/>
    </location>
</feature>
<dbReference type="Pfam" id="PF02557">
    <property type="entry name" value="VanY"/>
    <property type="match status" value="1"/>
</dbReference>
<dbReference type="SUPFAM" id="SSF55166">
    <property type="entry name" value="Hedgehog/DD-peptidase"/>
    <property type="match status" value="1"/>
</dbReference>
<keyword evidence="3" id="KW-0645">Protease</keyword>
<evidence type="ECO:0000259" key="2">
    <source>
        <dbReference type="Pfam" id="PF02557"/>
    </source>
</evidence>
<dbReference type="GO" id="GO:0004180">
    <property type="term" value="F:carboxypeptidase activity"/>
    <property type="evidence" value="ECO:0007669"/>
    <property type="project" value="UniProtKB-KW"/>
</dbReference>
<dbReference type="RefSeq" id="WP_265266109.1">
    <property type="nucleotide sequence ID" value="NZ_JAIHOM010000117.1"/>
</dbReference>
<keyword evidence="3" id="KW-0121">Carboxypeptidase</keyword>
<keyword evidence="1" id="KW-0472">Membrane</keyword>
<dbReference type="PANTHER" id="PTHR34385">
    <property type="entry name" value="D-ALANYL-D-ALANINE CARBOXYPEPTIDASE"/>
    <property type="match status" value="1"/>
</dbReference>
<dbReference type="Gene3D" id="3.30.1380.10">
    <property type="match status" value="1"/>
</dbReference>
<keyword evidence="1" id="KW-0812">Transmembrane</keyword>
<sequence length="254" mass="28475">MGQEKLKIPNWDEIPVAQRENQRVEPKRGGVLWLLVGGLVGLGAIAALAFYLFEMEGSPLTQSQPDPAEPSSEVAERQELAVENVLGHLPYQEASPDDLEPITRDGRIRLRRSAAQQYRAMEAAARADGVILSAISGFRTVEEQQYLFFGVKQQRNQGAAQRAEVSAPPGYSEHHTGYAVDIGDGRAPATNLSVNFENTAAFRWLEQNASRFSFELSFPQDNPQGIAYEPWHWRFVGDIESLETFYRAQNLRRE</sequence>
<dbReference type="InterPro" id="IPR009045">
    <property type="entry name" value="Zn_M74/Hedgehog-like"/>
</dbReference>
<dbReference type="CDD" id="cd14852">
    <property type="entry name" value="LD-carboxypeptidase"/>
    <property type="match status" value="1"/>
</dbReference>
<dbReference type="Proteomes" id="UP001526426">
    <property type="component" value="Unassembled WGS sequence"/>
</dbReference>
<protein>
    <submittedName>
        <fullName evidence="3">D-alanyl-D-alanine carboxypeptidase family protein</fullName>
    </submittedName>
</protein>
<gene>
    <name evidence="3" type="ORF">K4A83_18300</name>
</gene>
<feature type="domain" description="D-alanyl-D-alanine carboxypeptidase-like core" evidence="2">
    <location>
        <begin position="108"/>
        <end position="238"/>
    </location>
</feature>
<keyword evidence="4" id="KW-1185">Reference proteome</keyword>
<dbReference type="InterPro" id="IPR058193">
    <property type="entry name" value="VanY/YodJ_core_dom"/>
</dbReference>
<reference evidence="3 4" key="1">
    <citation type="submission" date="2021-08" db="EMBL/GenBank/DDBJ databases">
        <title>Draft genome sequence of Spirulina subsalsa with high tolerance to salinity and hype-accumulation of phycocyanin.</title>
        <authorList>
            <person name="Pei H."/>
            <person name="Jiang L."/>
        </authorList>
    </citation>
    <scope>NUCLEOTIDE SEQUENCE [LARGE SCALE GENOMIC DNA]</scope>
    <source>
        <strain evidence="3 4">FACHB-351</strain>
    </source>
</reference>
<proteinExistence type="predicted"/>
<dbReference type="EMBL" id="JAIHOM010000117">
    <property type="protein sequence ID" value="MCW6038208.1"/>
    <property type="molecule type" value="Genomic_DNA"/>
</dbReference>
<name>A0ABT3L9N1_9CYAN</name>
<keyword evidence="3" id="KW-0378">Hydrolase</keyword>
<accession>A0ABT3L9N1</accession>
<keyword evidence="1" id="KW-1133">Transmembrane helix</keyword>
<evidence type="ECO:0000256" key="1">
    <source>
        <dbReference type="SAM" id="Phobius"/>
    </source>
</evidence>